<dbReference type="AlphaFoldDB" id="A0A7C8IPD1"/>
<feature type="compositionally biased region" description="Polar residues" evidence="10">
    <location>
        <begin position="928"/>
        <end position="955"/>
    </location>
</feature>
<evidence type="ECO:0000256" key="5">
    <source>
        <dbReference type="ARBA" id="ARBA00012388"/>
    </source>
</evidence>
<evidence type="ECO:0000313" key="14">
    <source>
        <dbReference type="Proteomes" id="UP000481858"/>
    </source>
</evidence>
<evidence type="ECO:0000313" key="13">
    <source>
        <dbReference type="EMBL" id="KAF2968849.1"/>
    </source>
</evidence>
<dbReference type="Gene3D" id="3.30.460.10">
    <property type="entry name" value="Beta Polymerase, domain 2"/>
    <property type="match status" value="1"/>
</dbReference>
<keyword evidence="14" id="KW-1185">Reference proteome</keyword>
<dbReference type="GO" id="GO:0046872">
    <property type="term" value="F:metal ion binding"/>
    <property type="evidence" value="ECO:0007669"/>
    <property type="project" value="UniProtKB-KW"/>
</dbReference>
<reference evidence="13 14" key="1">
    <citation type="submission" date="2019-12" db="EMBL/GenBank/DDBJ databases">
        <title>Draft genome sequence of the ascomycete Xylaria multiplex DSM 110363.</title>
        <authorList>
            <person name="Buettner E."/>
            <person name="Kellner H."/>
        </authorList>
    </citation>
    <scope>NUCLEOTIDE SEQUENCE [LARGE SCALE GENOMIC DNA]</scope>
    <source>
        <strain evidence="13 14">DSM 110363</strain>
    </source>
</reference>
<dbReference type="InterPro" id="IPR054708">
    <property type="entry name" value="MTPAP-like_central"/>
</dbReference>
<dbReference type="Pfam" id="PF03828">
    <property type="entry name" value="PAP_assoc"/>
    <property type="match status" value="1"/>
</dbReference>
<dbReference type="Gene3D" id="1.10.1410.10">
    <property type="match status" value="1"/>
</dbReference>
<dbReference type="SUPFAM" id="SSF81631">
    <property type="entry name" value="PAP/OAS1 substrate-binding domain"/>
    <property type="match status" value="1"/>
</dbReference>
<dbReference type="GO" id="GO:0050265">
    <property type="term" value="F:RNA uridylyltransferase activity"/>
    <property type="evidence" value="ECO:0007669"/>
    <property type="project" value="TreeGrafter"/>
</dbReference>
<sequence length="1074" mass="120840">MQPGEYAAGPLEDRLRTLILTSSSPEAMPDLESSNQPTFTSASHSTHVSQAKQESRNGQPHQNTMRPTPKPGKKRPNQAQRRQMNAELLIPADIGGHGHFSSKPLQHTHQQNPSSSSASGFPVNFQDRPWSDGNYSNGQSQQGYAQRTTFPPHQPDWKRQQHYSFDNLSRGVSTIPADAFPSRSRRHPTQSQPALYNPGGYRQLGLAPEQLANQSTFLDQLCYQVIRGAEIEPDEIAEKERFRTFVEAICQRVVTCHEHEVNGAREFQPEAVELKCFGSLASGFATKAADMDLGLLSPMSLLSPGSPESPVPRLIEGALLAAGFGARLLTKTRVPIIKLCEKPSTALRQSLLDARKKWENGVDQEEGELDDDMPEDPGPPLDIRTPIDTEPNLDHTKLGISRSSLDAKPVLPHEEEFSLKQSLSQSLSSYYGNAKRLLRRLNGRDINHSNCQDFTEANLILLDRVAAAFARGLYDANLRSRILAYRSFHIGDTAQLTNYRSLFGVNTIIEGEKLVLLWEARQLSGNSKADQAYDTVIQQWKDLQYNNSFGTTPLWFNKELQLAVDAIRRIPCVQFMQLRQEQHESPQQYHGRTNKIATALAGTSFPSADIGPYTIQYYIDGINDEKIRNDVRDFVALTGTQVLRTVARKHKSLQLAADYERAIEQGHYRRQDLSILQSYTTILRRKLVHSLQRPKDFEYLVPIMQNEMRILDNIRELPDPATLSPNKPKDKYNDGLEFPKSGVGVQCDINFSAHLALQNTLLLRCYSYTDPRVRPLVLFVKHWAKARGINTPYRGTLSSYGYVLMVLHYLINVVEPFVCPNLQELAPPDPSLPPHALEGVTICQGRNVRFWRDERAILNLAQQGQLNQNHDSVGTLLRGFFEYYAQSHVMVTLPKKGFDWGRDVISLRTRGGLLSKAEKHWTEAKTVIQPQTGSSPASAEPNSTSTHSPPLSDNTGLKARINQPPSPESGARPVSKYHVSKPKEVKEVRHRFLFAIEDPFELDHNVARTVTHNGIVAIRDEFRRAWRIIKVAGKGPVAEDLLEDVNVHKGELDRRQFMALLDEIHGDEIFGIQE</sequence>
<evidence type="ECO:0000256" key="4">
    <source>
        <dbReference type="ARBA" id="ARBA00008593"/>
    </source>
</evidence>
<accession>A0A7C8IPD1</accession>
<dbReference type="GO" id="GO:1990817">
    <property type="term" value="F:poly(A) RNA polymerase activity"/>
    <property type="evidence" value="ECO:0007669"/>
    <property type="project" value="UniProtKB-EC"/>
</dbReference>
<protein>
    <recommendedName>
        <fullName evidence="5">polynucleotide adenylyltransferase</fullName>
        <ecNumber evidence="5">2.7.7.19</ecNumber>
    </recommendedName>
</protein>
<keyword evidence="7" id="KW-0808">Transferase</keyword>
<dbReference type="EMBL" id="WUBL01000045">
    <property type="protein sequence ID" value="KAF2968849.1"/>
    <property type="molecule type" value="Genomic_DNA"/>
</dbReference>
<dbReference type="PANTHER" id="PTHR12271:SF40">
    <property type="entry name" value="POLY(A) RNA POLYMERASE GLD2"/>
    <property type="match status" value="1"/>
</dbReference>
<dbReference type="PANTHER" id="PTHR12271">
    <property type="entry name" value="POLY A POLYMERASE CID PAP -RELATED"/>
    <property type="match status" value="1"/>
</dbReference>
<keyword evidence="6" id="KW-0963">Cytoplasm</keyword>
<dbReference type="GO" id="GO:0031123">
    <property type="term" value="P:RNA 3'-end processing"/>
    <property type="evidence" value="ECO:0007669"/>
    <property type="project" value="TreeGrafter"/>
</dbReference>
<feature type="region of interest" description="Disordered" evidence="10">
    <location>
        <begin position="93"/>
        <end position="198"/>
    </location>
</feature>
<feature type="region of interest" description="Disordered" evidence="10">
    <location>
        <begin position="924"/>
        <end position="980"/>
    </location>
</feature>
<organism evidence="13 14">
    <name type="scientific">Xylaria multiplex</name>
    <dbReference type="NCBI Taxonomy" id="323545"/>
    <lineage>
        <taxon>Eukaryota</taxon>
        <taxon>Fungi</taxon>
        <taxon>Dikarya</taxon>
        <taxon>Ascomycota</taxon>
        <taxon>Pezizomycotina</taxon>
        <taxon>Sordariomycetes</taxon>
        <taxon>Xylariomycetidae</taxon>
        <taxon>Xylariales</taxon>
        <taxon>Xylariaceae</taxon>
        <taxon>Xylaria</taxon>
    </lineage>
</organism>
<dbReference type="Proteomes" id="UP000481858">
    <property type="component" value="Unassembled WGS sequence"/>
</dbReference>
<dbReference type="GO" id="GO:0005737">
    <property type="term" value="C:cytoplasm"/>
    <property type="evidence" value="ECO:0007669"/>
    <property type="project" value="UniProtKB-SubCell"/>
</dbReference>
<evidence type="ECO:0000256" key="8">
    <source>
        <dbReference type="ARBA" id="ARBA00022723"/>
    </source>
</evidence>
<feature type="compositionally biased region" description="Acidic residues" evidence="10">
    <location>
        <begin position="362"/>
        <end position="375"/>
    </location>
</feature>
<dbReference type="InParanoid" id="A0A7C8IPD1"/>
<dbReference type="OrthoDB" id="407432at2759"/>
<comment type="similarity">
    <text evidence="4">Belongs to the DNA polymerase type-B-like family.</text>
</comment>
<proteinExistence type="inferred from homology"/>
<dbReference type="GO" id="GO:0010605">
    <property type="term" value="P:negative regulation of macromolecule metabolic process"/>
    <property type="evidence" value="ECO:0007669"/>
    <property type="project" value="UniProtKB-ARBA"/>
</dbReference>
<comment type="cofactor">
    <cofactor evidence="2">
        <name>Mg(2+)</name>
        <dbReference type="ChEBI" id="CHEBI:18420"/>
    </cofactor>
</comment>
<feature type="compositionally biased region" description="Polar residues" evidence="10">
    <location>
        <begin position="103"/>
        <end position="119"/>
    </location>
</feature>
<feature type="region of interest" description="Disordered" evidence="10">
    <location>
        <begin position="358"/>
        <end position="378"/>
    </location>
</feature>
<dbReference type="SUPFAM" id="SSF81301">
    <property type="entry name" value="Nucleotidyltransferase"/>
    <property type="match status" value="2"/>
</dbReference>
<keyword evidence="8" id="KW-0479">Metal-binding</keyword>
<feature type="compositionally biased region" description="Polar residues" evidence="10">
    <location>
        <begin position="32"/>
        <end position="66"/>
    </location>
</feature>
<feature type="region of interest" description="Disordered" evidence="10">
    <location>
        <begin position="1"/>
        <end position="81"/>
    </location>
</feature>
<dbReference type="EC" id="2.7.7.19" evidence="5"/>
<dbReference type="Pfam" id="PF22600">
    <property type="entry name" value="MTPAP-like_central"/>
    <property type="match status" value="1"/>
</dbReference>
<comment type="cofactor">
    <cofactor evidence="1">
        <name>Mn(2+)</name>
        <dbReference type="ChEBI" id="CHEBI:29035"/>
    </cofactor>
</comment>
<keyword evidence="9" id="KW-0460">Magnesium</keyword>
<feature type="domain" description="PAP-associated" evidence="11">
    <location>
        <begin position="872"/>
        <end position="923"/>
    </location>
</feature>
<evidence type="ECO:0000256" key="10">
    <source>
        <dbReference type="SAM" id="MobiDB-lite"/>
    </source>
</evidence>
<feature type="compositionally biased region" description="Polar residues" evidence="10">
    <location>
        <begin position="133"/>
        <end position="151"/>
    </location>
</feature>
<feature type="compositionally biased region" description="Polar residues" evidence="10">
    <location>
        <begin position="162"/>
        <end position="172"/>
    </location>
</feature>
<comment type="subcellular location">
    <subcellularLocation>
        <location evidence="3">Cytoplasm</location>
    </subcellularLocation>
</comment>
<evidence type="ECO:0000256" key="1">
    <source>
        <dbReference type="ARBA" id="ARBA00001936"/>
    </source>
</evidence>
<evidence type="ECO:0000256" key="7">
    <source>
        <dbReference type="ARBA" id="ARBA00022679"/>
    </source>
</evidence>
<gene>
    <name evidence="13" type="ORF">GQX73_g4762</name>
</gene>
<feature type="domain" description="Poly(A) RNA polymerase mitochondrial-like central palm" evidence="12">
    <location>
        <begin position="223"/>
        <end position="343"/>
    </location>
</feature>
<comment type="caution">
    <text evidence="13">The sequence shown here is derived from an EMBL/GenBank/DDBJ whole genome shotgun (WGS) entry which is preliminary data.</text>
</comment>
<evidence type="ECO:0000259" key="12">
    <source>
        <dbReference type="Pfam" id="PF22600"/>
    </source>
</evidence>
<dbReference type="InterPro" id="IPR002058">
    <property type="entry name" value="PAP_assoc"/>
</dbReference>
<evidence type="ECO:0000259" key="11">
    <source>
        <dbReference type="Pfam" id="PF03828"/>
    </source>
</evidence>
<dbReference type="InterPro" id="IPR043519">
    <property type="entry name" value="NT_sf"/>
</dbReference>
<evidence type="ECO:0000256" key="2">
    <source>
        <dbReference type="ARBA" id="ARBA00001946"/>
    </source>
</evidence>
<evidence type="ECO:0000256" key="3">
    <source>
        <dbReference type="ARBA" id="ARBA00004496"/>
    </source>
</evidence>
<evidence type="ECO:0000256" key="6">
    <source>
        <dbReference type="ARBA" id="ARBA00022490"/>
    </source>
</evidence>
<evidence type="ECO:0000256" key="9">
    <source>
        <dbReference type="ARBA" id="ARBA00022842"/>
    </source>
</evidence>
<name>A0A7C8IPD1_9PEZI</name>